<dbReference type="PANTHER" id="PTHR24072">
    <property type="entry name" value="RHO FAMILY GTPASE"/>
    <property type="match status" value="1"/>
</dbReference>
<evidence type="ECO:0000313" key="4">
    <source>
        <dbReference type="EMBL" id="PKU46788.1"/>
    </source>
</evidence>
<dbReference type="GO" id="GO:0003924">
    <property type="term" value="F:GTPase activity"/>
    <property type="evidence" value="ECO:0007669"/>
    <property type="project" value="InterPro"/>
</dbReference>
<evidence type="ECO:0000259" key="3">
    <source>
        <dbReference type="PROSITE" id="PS50097"/>
    </source>
</evidence>
<keyword evidence="2" id="KW-0342">GTP-binding</keyword>
<dbReference type="SMART" id="SM00174">
    <property type="entry name" value="RHO"/>
    <property type="match status" value="1"/>
</dbReference>
<feature type="domain" description="BTB" evidence="3">
    <location>
        <begin position="311"/>
        <end position="378"/>
    </location>
</feature>
<gene>
    <name evidence="4" type="ORF">llap_2872</name>
</gene>
<dbReference type="PROSITE" id="PS51421">
    <property type="entry name" value="RAS"/>
    <property type="match status" value="1"/>
</dbReference>
<dbReference type="InterPro" id="IPR001806">
    <property type="entry name" value="Small_GTPase"/>
</dbReference>
<sequence>MGPQCRSPSKRRSDVVVLCFSLANPNSLRHVKTMWYPEIKHFCPRTPIVLVGCQLDLRYADLEAVNRARRPLAKPIKPTDILPPERGHEVAKELGVPYYETSVVAQFGIKDVFDNAIRAALISRRHLQFWKSHLKKMQRPLLQAPFLPPKPPPPVIQVPDPPASRSWGPAALFCTPLCADVVFQLQGGQRVFAHRVYLATSCSKFYDLFTLEGPRGACKEPAARTKSLDGERGVLAEGARAPLRTSQSDDALRPVAGDGTVPGREKRMAVVCMDQRARGDLMQVATIAELLEVFDLRMMVANECLGKGVFADVVFRVDDGSVPAHKPLLIAGCDWMMAMFRGAFRESYAAEVSLPGTNCACLRAVLDFLYTGVFTPTPDLDAMELLILTNRLCLPRLQALTEQYAVDELLRAFMQRVEIDEQVIIYLEMTQFHNARQLAAWCLHYICTNYNSVCRRFPREMKFMSPENQAHFERHRWPPVWYLKEEDLYLRSKKEREREEQLQRKQHTRSKWCFWRPSPHVS</sequence>
<dbReference type="FunFam" id="3.40.50.300:FF:003145">
    <property type="entry name" value="rho-related BTB domain-containing protein 1 isoform X2"/>
    <property type="match status" value="1"/>
</dbReference>
<dbReference type="Pfam" id="PF00071">
    <property type="entry name" value="Ras"/>
    <property type="match status" value="1"/>
</dbReference>
<name>A0A2I0UL95_LIMLA</name>
<dbReference type="SUPFAM" id="SSF54695">
    <property type="entry name" value="POZ domain"/>
    <property type="match status" value="2"/>
</dbReference>
<keyword evidence="1" id="KW-0547">Nucleotide-binding</keyword>
<dbReference type="FunFam" id="3.30.710.10:FF:000014">
    <property type="entry name" value="Rho-related BTB domain-containing protein 2 isoform 1"/>
    <property type="match status" value="1"/>
</dbReference>
<dbReference type="Gene3D" id="3.40.50.300">
    <property type="entry name" value="P-loop containing nucleotide triphosphate hydrolases"/>
    <property type="match status" value="1"/>
</dbReference>
<dbReference type="CDD" id="cd18531">
    <property type="entry name" value="BACK_RHOBTB2"/>
    <property type="match status" value="1"/>
</dbReference>
<dbReference type="InterPro" id="IPR027417">
    <property type="entry name" value="P-loop_NTPase"/>
</dbReference>
<dbReference type="InterPro" id="IPR003578">
    <property type="entry name" value="Small_GTPase_Rho"/>
</dbReference>
<organism evidence="4 5">
    <name type="scientific">Limosa lapponica baueri</name>
    <dbReference type="NCBI Taxonomy" id="1758121"/>
    <lineage>
        <taxon>Eukaryota</taxon>
        <taxon>Metazoa</taxon>
        <taxon>Chordata</taxon>
        <taxon>Craniata</taxon>
        <taxon>Vertebrata</taxon>
        <taxon>Euteleostomi</taxon>
        <taxon>Archelosauria</taxon>
        <taxon>Archosauria</taxon>
        <taxon>Dinosauria</taxon>
        <taxon>Saurischia</taxon>
        <taxon>Theropoda</taxon>
        <taxon>Coelurosauria</taxon>
        <taxon>Aves</taxon>
        <taxon>Neognathae</taxon>
        <taxon>Neoaves</taxon>
        <taxon>Charadriiformes</taxon>
        <taxon>Scolopacidae</taxon>
        <taxon>Limosa</taxon>
    </lineage>
</organism>
<dbReference type="Proteomes" id="UP000233556">
    <property type="component" value="Unassembled WGS sequence"/>
</dbReference>
<feature type="domain" description="BTB" evidence="3">
    <location>
        <begin position="179"/>
        <end position="210"/>
    </location>
</feature>
<dbReference type="SUPFAM" id="SSF52540">
    <property type="entry name" value="P-loop containing nucleoside triphosphate hydrolases"/>
    <property type="match status" value="1"/>
</dbReference>
<evidence type="ECO:0000256" key="1">
    <source>
        <dbReference type="ARBA" id="ARBA00022741"/>
    </source>
</evidence>
<dbReference type="InterPro" id="IPR011333">
    <property type="entry name" value="SKP1/BTB/POZ_sf"/>
</dbReference>
<dbReference type="CDD" id="cd18300">
    <property type="entry name" value="BTB2_POZ_RhoBTB"/>
    <property type="match status" value="1"/>
</dbReference>
<proteinExistence type="predicted"/>
<dbReference type="PROSITE" id="PS51420">
    <property type="entry name" value="RHO"/>
    <property type="match status" value="1"/>
</dbReference>
<dbReference type="Gene3D" id="3.30.710.10">
    <property type="entry name" value="Potassium Channel Kv1.1, Chain A"/>
    <property type="match status" value="2"/>
</dbReference>
<dbReference type="OrthoDB" id="6020506at2759"/>
<reference evidence="5" key="1">
    <citation type="submission" date="2017-11" db="EMBL/GenBank/DDBJ databases">
        <authorList>
            <person name="Lima N.C."/>
            <person name="Parody-Merino A.M."/>
            <person name="Battley P.F."/>
            <person name="Fidler A.E."/>
            <person name="Prosdocimi F."/>
        </authorList>
    </citation>
    <scope>NUCLEOTIDE SEQUENCE [LARGE SCALE GENOMIC DNA]</scope>
</reference>
<accession>A0A2I0UL95</accession>
<evidence type="ECO:0000313" key="5">
    <source>
        <dbReference type="Proteomes" id="UP000233556"/>
    </source>
</evidence>
<dbReference type="InterPro" id="IPR000210">
    <property type="entry name" value="BTB/POZ_dom"/>
</dbReference>
<dbReference type="AlphaFoldDB" id="A0A2I0UL95"/>
<evidence type="ECO:0000256" key="2">
    <source>
        <dbReference type="ARBA" id="ARBA00023134"/>
    </source>
</evidence>
<dbReference type="GO" id="GO:0007264">
    <property type="term" value="P:small GTPase-mediated signal transduction"/>
    <property type="evidence" value="ECO:0007669"/>
    <property type="project" value="InterPro"/>
</dbReference>
<keyword evidence="5" id="KW-1185">Reference proteome</keyword>
<dbReference type="GO" id="GO:0005525">
    <property type="term" value="F:GTP binding"/>
    <property type="evidence" value="ECO:0007669"/>
    <property type="project" value="UniProtKB-KW"/>
</dbReference>
<dbReference type="EMBL" id="KZ505697">
    <property type="protein sequence ID" value="PKU46788.1"/>
    <property type="molecule type" value="Genomic_DNA"/>
</dbReference>
<dbReference type="PROSITE" id="PS50097">
    <property type="entry name" value="BTB"/>
    <property type="match status" value="2"/>
</dbReference>
<dbReference type="Pfam" id="PF00651">
    <property type="entry name" value="BTB"/>
    <property type="match status" value="1"/>
</dbReference>
<dbReference type="SMART" id="SM00225">
    <property type="entry name" value="BTB"/>
    <property type="match status" value="2"/>
</dbReference>
<protein>
    <submittedName>
        <fullName evidence="4">Rho-related btb domain-containing protein 2-like</fullName>
    </submittedName>
</protein>
<reference evidence="5" key="2">
    <citation type="submission" date="2017-12" db="EMBL/GenBank/DDBJ databases">
        <title>Genome sequence of the Bar-tailed Godwit (Limosa lapponica baueri).</title>
        <authorList>
            <person name="Lima N.C.B."/>
            <person name="Parody-Merino A.M."/>
            <person name="Battley P.F."/>
            <person name="Fidler A.E."/>
            <person name="Prosdocimi F."/>
        </authorList>
    </citation>
    <scope>NUCLEOTIDE SEQUENCE [LARGE SCALE GENOMIC DNA]</scope>
</reference>